<dbReference type="AlphaFoldDB" id="A0A0K0ELE2"/>
<dbReference type="WBParaSite" id="SSTP_0001028600.1">
    <property type="protein sequence ID" value="SSTP_0001028600.1"/>
    <property type="gene ID" value="SSTP_0001028600"/>
</dbReference>
<evidence type="ECO:0000313" key="1">
    <source>
        <dbReference type="WBParaSite" id="SSTP_0001028600.1"/>
    </source>
</evidence>
<proteinExistence type="predicted"/>
<accession>A0A0K0ELE2</accession>
<reference evidence="1" key="1">
    <citation type="submission" date="2015-08" db="UniProtKB">
        <authorList>
            <consortium name="WormBaseParasite"/>
        </authorList>
    </citation>
    <scope>IDENTIFICATION</scope>
</reference>
<name>A0A0K0ELE2_STRER</name>
<protein>
    <submittedName>
        <fullName evidence="1">Transposase</fullName>
    </submittedName>
</protein>
<sequence length="112" mass="13245">MFVYWKYSTISKKSITIQNPVFSKEDQVYSGKRRKQNSIICSDNTYVLSFEEKESLKQFVQNKKQPQNDLWCIISTMLNMARTGGYSYESRHFSSKQSTFNKIRYGGHHHMV</sequence>
<organism evidence="1">
    <name type="scientific">Strongyloides stercoralis</name>
    <name type="common">Threadworm</name>
    <dbReference type="NCBI Taxonomy" id="6248"/>
    <lineage>
        <taxon>Eukaryota</taxon>
        <taxon>Metazoa</taxon>
        <taxon>Ecdysozoa</taxon>
        <taxon>Nematoda</taxon>
        <taxon>Chromadorea</taxon>
        <taxon>Rhabditida</taxon>
        <taxon>Tylenchina</taxon>
        <taxon>Panagrolaimomorpha</taxon>
        <taxon>Strongyloidoidea</taxon>
        <taxon>Strongyloididae</taxon>
        <taxon>Strongyloides</taxon>
    </lineage>
</organism>